<feature type="region of interest" description="Disordered" evidence="1">
    <location>
        <begin position="1"/>
        <end position="137"/>
    </location>
</feature>
<reference evidence="2" key="1">
    <citation type="journal article" date="2019" name="Sci. Rep.">
        <title>Draft genome of Tanacetum cinerariifolium, the natural source of mosquito coil.</title>
        <authorList>
            <person name="Yamashiro T."/>
            <person name="Shiraishi A."/>
            <person name="Satake H."/>
            <person name="Nakayama K."/>
        </authorList>
    </citation>
    <scope>NUCLEOTIDE SEQUENCE</scope>
</reference>
<evidence type="ECO:0000313" key="2">
    <source>
        <dbReference type="EMBL" id="GEU79409.1"/>
    </source>
</evidence>
<sequence length="297" mass="34224">MDKGVVDTVKNHKRQHDDDDDDDDDDDENPSAGPNQGKKTKRRRNKELESSKKPSTTKETPKGKALLKGSKTGKSASAKEPIKEPIDKVEMDDAVNTTSEYVVRDDDQQQDTSIPKTYKSLNQDWFKQPPRPLTPDPEWNKCQDYVLNRLKIENLTQDLLLGHAYNLLKDTYTSSIKVEYNFQECFDALIDKLDWNNPEGDRHPFDLSKPLLLQGRPSHLTVAANYFFNNDLEFLKTSNPEKTYKKTKVARVKKLHGYGHLEEVVVKRADQQLYKFKEGDFMDLHLNNIEEMLVLAV</sequence>
<feature type="compositionally biased region" description="Polar residues" evidence="1">
    <location>
        <begin position="110"/>
        <end position="125"/>
    </location>
</feature>
<feature type="compositionally biased region" description="Basic and acidic residues" evidence="1">
    <location>
        <begin position="80"/>
        <end position="91"/>
    </location>
</feature>
<accession>A0A6L2N1B4</accession>
<evidence type="ECO:0000256" key="1">
    <source>
        <dbReference type="SAM" id="MobiDB-lite"/>
    </source>
</evidence>
<dbReference type="AlphaFoldDB" id="A0A6L2N1B4"/>
<feature type="compositionally biased region" description="Low complexity" evidence="1">
    <location>
        <begin position="68"/>
        <end position="79"/>
    </location>
</feature>
<dbReference type="EMBL" id="BKCJ010007866">
    <property type="protein sequence ID" value="GEU79409.1"/>
    <property type="molecule type" value="Genomic_DNA"/>
</dbReference>
<organism evidence="2">
    <name type="scientific">Tanacetum cinerariifolium</name>
    <name type="common">Dalmatian daisy</name>
    <name type="synonym">Chrysanthemum cinerariifolium</name>
    <dbReference type="NCBI Taxonomy" id="118510"/>
    <lineage>
        <taxon>Eukaryota</taxon>
        <taxon>Viridiplantae</taxon>
        <taxon>Streptophyta</taxon>
        <taxon>Embryophyta</taxon>
        <taxon>Tracheophyta</taxon>
        <taxon>Spermatophyta</taxon>
        <taxon>Magnoliopsida</taxon>
        <taxon>eudicotyledons</taxon>
        <taxon>Gunneridae</taxon>
        <taxon>Pentapetalae</taxon>
        <taxon>asterids</taxon>
        <taxon>campanulids</taxon>
        <taxon>Asterales</taxon>
        <taxon>Asteraceae</taxon>
        <taxon>Asteroideae</taxon>
        <taxon>Anthemideae</taxon>
        <taxon>Anthemidinae</taxon>
        <taxon>Tanacetum</taxon>
    </lineage>
</organism>
<protein>
    <submittedName>
        <fullName evidence="2">Uncharacterized protein</fullName>
    </submittedName>
</protein>
<proteinExistence type="predicted"/>
<gene>
    <name evidence="2" type="ORF">Tci_051387</name>
</gene>
<comment type="caution">
    <text evidence="2">The sequence shown here is derived from an EMBL/GenBank/DDBJ whole genome shotgun (WGS) entry which is preliminary data.</text>
</comment>
<name>A0A6L2N1B4_TANCI</name>
<feature type="compositionally biased region" description="Acidic residues" evidence="1">
    <location>
        <begin position="18"/>
        <end position="29"/>
    </location>
</feature>